<evidence type="ECO:0000313" key="2">
    <source>
        <dbReference type="Proteomes" id="UP000268014"/>
    </source>
</evidence>
<protein>
    <submittedName>
        <fullName evidence="1 3">Uncharacterized protein</fullName>
    </submittedName>
</protein>
<dbReference type="AlphaFoldDB" id="A0A0N4W9Y0"/>
<evidence type="ECO:0000313" key="1">
    <source>
        <dbReference type="EMBL" id="VDO31047.1"/>
    </source>
</evidence>
<accession>A0A0N4W9Y0</accession>
<organism evidence="3">
    <name type="scientific">Haemonchus placei</name>
    <name type="common">Barber's pole worm</name>
    <dbReference type="NCBI Taxonomy" id="6290"/>
    <lineage>
        <taxon>Eukaryota</taxon>
        <taxon>Metazoa</taxon>
        <taxon>Ecdysozoa</taxon>
        <taxon>Nematoda</taxon>
        <taxon>Chromadorea</taxon>
        <taxon>Rhabditida</taxon>
        <taxon>Rhabditina</taxon>
        <taxon>Rhabditomorpha</taxon>
        <taxon>Strongyloidea</taxon>
        <taxon>Trichostrongylidae</taxon>
        <taxon>Haemonchus</taxon>
    </lineage>
</organism>
<dbReference type="EMBL" id="UZAF01016607">
    <property type="protein sequence ID" value="VDO31047.1"/>
    <property type="molecule type" value="Genomic_DNA"/>
</dbReference>
<evidence type="ECO:0000313" key="3">
    <source>
        <dbReference type="WBParaSite" id="HPLM_0000714401-mRNA-1"/>
    </source>
</evidence>
<dbReference type="Proteomes" id="UP000268014">
    <property type="component" value="Unassembled WGS sequence"/>
</dbReference>
<name>A0A0N4W9Y0_HAEPC</name>
<reference evidence="1 2" key="2">
    <citation type="submission" date="2018-11" db="EMBL/GenBank/DDBJ databases">
        <authorList>
            <consortium name="Pathogen Informatics"/>
        </authorList>
    </citation>
    <scope>NUCLEOTIDE SEQUENCE [LARGE SCALE GENOMIC DNA]</scope>
    <source>
        <strain evidence="1 2">MHpl1</strain>
    </source>
</reference>
<gene>
    <name evidence="1" type="ORF">HPLM_LOCUS7136</name>
</gene>
<dbReference type="OrthoDB" id="5892546at2759"/>
<keyword evidence="2" id="KW-1185">Reference proteome</keyword>
<proteinExistence type="predicted"/>
<sequence>MFWFDPIGTERRSALHRRDGMSYFARENRRSDALVLPKMVDRQVDEPIEEIREEVVNDLLHCPPGSSNGSVRTTKRSRLGPVIGKAPSGFANALSGLGGFVHNCCSSLFQNFLYRFSA</sequence>
<reference evidence="3" key="1">
    <citation type="submission" date="2017-02" db="UniProtKB">
        <authorList>
            <consortium name="WormBaseParasite"/>
        </authorList>
    </citation>
    <scope>IDENTIFICATION</scope>
</reference>
<dbReference type="WBParaSite" id="HPLM_0000714401-mRNA-1">
    <property type="protein sequence ID" value="HPLM_0000714401-mRNA-1"/>
    <property type="gene ID" value="HPLM_0000714401"/>
</dbReference>